<reference evidence="1 2" key="1">
    <citation type="submission" date="2018-03" db="EMBL/GenBank/DDBJ databases">
        <title>Genomic Encyclopedia of Archaeal and Bacterial Type Strains, Phase II (KMG-II): from individual species to whole genera.</title>
        <authorList>
            <person name="Goeker M."/>
        </authorList>
    </citation>
    <scope>NUCLEOTIDE SEQUENCE [LARGE SCALE GENOMIC DNA]</scope>
    <source>
        <strain evidence="1 2">DSM 45348</strain>
    </source>
</reference>
<gene>
    <name evidence="1" type="ORF">CLV70_13645</name>
</gene>
<protein>
    <recommendedName>
        <fullName evidence="3">Acetoacetate decarboxylase</fullName>
    </recommendedName>
</protein>
<dbReference type="Proteomes" id="UP000239209">
    <property type="component" value="Unassembled WGS sequence"/>
</dbReference>
<evidence type="ECO:0008006" key="3">
    <source>
        <dbReference type="Google" id="ProtNLM"/>
    </source>
</evidence>
<comment type="caution">
    <text evidence="1">The sequence shown here is derived from an EMBL/GenBank/DDBJ whole genome shotgun (WGS) entry which is preliminary data.</text>
</comment>
<proteinExistence type="predicted"/>
<evidence type="ECO:0000313" key="1">
    <source>
        <dbReference type="EMBL" id="PRY19282.1"/>
    </source>
</evidence>
<keyword evidence="2" id="KW-1185">Reference proteome</keyword>
<evidence type="ECO:0000313" key="2">
    <source>
        <dbReference type="Proteomes" id="UP000239209"/>
    </source>
</evidence>
<sequence length="253" mass="28003">MPKFRQVHVWPDTGFAERPWWDDPDVDSFVRISRGICEAYSQELPSLALVARASVMRLDATTWHRPQPALDAPLGDMVEVRAWYTGAGQEHGWVGVPVGFATLPIDEKRRVSLGIVHHGVLMLAPALGWDPTVLTDALHRVEARGFRFRSEGPWKWAPDRRHRARAVASISDDGFGHVCVEVATAAGELITRSGLLDAAFHGDDLVRGCKGLRWDGSARVSVDPFGFTWTDQHRQTVIDLHGGHAGVQHSASR</sequence>
<dbReference type="AlphaFoldDB" id="A0A2T0RDP2"/>
<dbReference type="EMBL" id="PVZG01000036">
    <property type="protein sequence ID" value="PRY19282.1"/>
    <property type="molecule type" value="Genomic_DNA"/>
</dbReference>
<name>A0A2T0RDP2_9ACTN</name>
<accession>A0A2T0RDP2</accession>
<dbReference type="OrthoDB" id="3397487at2"/>
<organism evidence="1 2">
    <name type="scientific">Pseudosporangium ferrugineum</name>
    <dbReference type="NCBI Taxonomy" id="439699"/>
    <lineage>
        <taxon>Bacteria</taxon>
        <taxon>Bacillati</taxon>
        <taxon>Actinomycetota</taxon>
        <taxon>Actinomycetes</taxon>
        <taxon>Micromonosporales</taxon>
        <taxon>Micromonosporaceae</taxon>
        <taxon>Pseudosporangium</taxon>
    </lineage>
</organism>
<dbReference type="RefSeq" id="WP_106131216.1">
    <property type="nucleotide sequence ID" value="NZ_PVZG01000036.1"/>
</dbReference>